<gene>
    <name evidence="1" type="ORF">QQF64_029904</name>
</gene>
<reference evidence="1 2" key="1">
    <citation type="submission" date="2023-09" db="EMBL/GenBank/DDBJ databases">
        <authorList>
            <person name="Wang M."/>
        </authorList>
    </citation>
    <scope>NUCLEOTIDE SEQUENCE [LARGE SCALE GENOMIC DNA]</scope>
    <source>
        <strain evidence="1">GT-2023</strain>
        <tissue evidence="1">Liver</tissue>
    </source>
</reference>
<organism evidence="1 2">
    <name type="scientific">Cirrhinus molitorella</name>
    <name type="common">mud carp</name>
    <dbReference type="NCBI Taxonomy" id="172907"/>
    <lineage>
        <taxon>Eukaryota</taxon>
        <taxon>Metazoa</taxon>
        <taxon>Chordata</taxon>
        <taxon>Craniata</taxon>
        <taxon>Vertebrata</taxon>
        <taxon>Euteleostomi</taxon>
        <taxon>Actinopterygii</taxon>
        <taxon>Neopterygii</taxon>
        <taxon>Teleostei</taxon>
        <taxon>Ostariophysi</taxon>
        <taxon>Cypriniformes</taxon>
        <taxon>Cyprinidae</taxon>
        <taxon>Labeoninae</taxon>
        <taxon>Labeonini</taxon>
        <taxon>Cirrhinus</taxon>
    </lineage>
</organism>
<proteinExistence type="predicted"/>
<accession>A0ABR3N1U2</accession>
<name>A0ABR3N1U2_9TELE</name>
<dbReference type="EMBL" id="JAYMGO010000007">
    <property type="protein sequence ID" value="KAL1270888.1"/>
    <property type="molecule type" value="Genomic_DNA"/>
</dbReference>
<protein>
    <recommendedName>
        <fullName evidence="3">Secreted protein</fullName>
    </recommendedName>
</protein>
<evidence type="ECO:0000313" key="2">
    <source>
        <dbReference type="Proteomes" id="UP001558613"/>
    </source>
</evidence>
<evidence type="ECO:0000313" key="1">
    <source>
        <dbReference type="EMBL" id="KAL1270888.1"/>
    </source>
</evidence>
<keyword evidence="2" id="KW-1185">Reference proteome</keyword>
<comment type="caution">
    <text evidence="1">The sequence shown here is derived from an EMBL/GenBank/DDBJ whole genome shotgun (WGS) entry which is preliminary data.</text>
</comment>
<dbReference type="Proteomes" id="UP001558613">
    <property type="component" value="Unassembled WGS sequence"/>
</dbReference>
<evidence type="ECO:0008006" key="3">
    <source>
        <dbReference type="Google" id="ProtNLM"/>
    </source>
</evidence>
<sequence length="76" mass="8230">MFRLLPLILCLVEAVDYIPVFLPLFLCVVRGRAARRGIPSLIAGAWLRKVALQCGRCPDDGGCRLGGVVMSQPPPP</sequence>